<keyword evidence="3" id="KW-1185">Reference proteome</keyword>
<evidence type="ECO:0000256" key="1">
    <source>
        <dbReference type="SAM" id="MobiDB-lite"/>
    </source>
</evidence>
<feature type="compositionally biased region" description="Low complexity" evidence="1">
    <location>
        <begin position="48"/>
        <end position="60"/>
    </location>
</feature>
<feature type="compositionally biased region" description="Low complexity" evidence="1">
    <location>
        <begin position="77"/>
        <end position="97"/>
    </location>
</feature>
<evidence type="ECO:0000313" key="3">
    <source>
        <dbReference type="Proteomes" id="UP001432075"/>
    </source>
</evidence>
<feature type="compositionally biased region" description="Basic residues" evidence="1">
    <location>
        <begin position="125"/>
        <end position="154"/>
    </location>
</feature>
<dbReference type="PROSITE" id="PS51257">
    <property type="entry name" value="PROKAR_LIPOPROTEIN"/>
    <property type="match status" value="1"/>
</dbReference>
<feature type="compositionally biased region" description="Pro residues" evidence="1">
    <location>
        <begin position="102"/>
        <end position="111"/>
    </location>
</feature>
<evidence type="ECO:0000313" key="2">
    <source>
        <dbReference type="EMBL" id="WUO49908.1"/>
    </source>
</evidence>
<feature type="region of interest" description="Disordered" evidence="1">
    <location>
        <begin position="43"/>
        <end position="159"/>
    </location>
</feature>
<accession>A0ABZ1RTF3</accession>
<protein>
    <submittedName>
        <fullName evidence="2">Uncharacterized protein</fullName>
    </submittedName>
</protein>
<reference evidence="2" key="1">
    <citation type="submission" date="2022-10" db="EMBL/GenBank/DDBJ databases">
        <title>The complete genomes of actinobacterial strains from the NBC collection.</title>
        <authorList>
            <person name="Joergensen T.S."/>
            <person name="Alvarez Arevalo M."/>
            <person name="Sterndorff E.B."/>
            <person name="Faurdal D."/>
            <person name="Vuksanovic O."/>
            <person name="Mourched A.-S."/>
            <person name="Charusanti P."/>
            <person name="Shaw S."/>
            <person name="Blin K."/>
            <person name="Weber T."/>
        </authorList>
    </citation>
    <scope>NUCLEOTIDE SEQUENCE</scope>
    <source>
        <strain evidence="2">NBC_00283</strain>
    </source>
</reference>
<dbReference type="Proteomes" id="UP001432075">
    <property type="component" value="Chromosome"/>
</dbReference>
<proteinExistence type="predicted"/>
<feature type="compositionally biased region" description="Pro residues" evidence="1">
    <location>
        <begin position="61"/>
        <end position="76"/>
    </location>
</feature>
<gene>
    <name evidence="2" type="ORF">OHU17_31005</name>
</gene>
<organism evidence="2 3">
    <name type="scientific">Streptomyces goshikiensis</name>
    <dbReference type="NCBI Taxonomy" id="1942"/>
    <lineage>
        <taxon>Bacteria</taxon>
        <taxon>Bacillati</taxon>
        <taxon>Actinomycetota</taxon>
        <taxon>Actinomycetes</taxon>
        <taxon>Kitasatosporales</taxon>
        <taxon>Streptomycetaceae</taxon>
        <taxon>Streptomyces</taxon>
    </lineage>
</organism>
<name>A0ABZ1RTF3_9ACTN</name>
<sequence>MTVRTTGVPVRQGGRMQLRRTLPLTLAALALTAGCMTVRPAGPPGPAPAAARSAVARPAAAPLPEPAALPLGPLPSPSGAAEPTPDAPEAPVAAAAPERADPLPPPHPVRPLRPARAVESEARRARPPKAAHPVRHRPAAKSRPRAAARPKARPAPRSAYDMASLCSAARGMLDPSIVALCTGRFGG</sequence>
<dbReference type="EMBL" id="CP108057">
    <property type="protein sequence ID" value="WUO49908.1"/>
    <property type="molecule type" value="Genomic_DNA"/>
</dbReference>